<evidence type="ECO:0000259" key="2">
    <source>
        <dbReference type="Pfam" id="PF09851"/>
    </source>
</evidence>
<comment type="caution">
    <text evidence="3">The sequence shown here is derived from an EMBL/GenBank/DDBJ whole genome shotgun (WGS) entry which is preliminary data.</text>
</comment>
<organism evidence="3 4">
    <name type="scientific">Leucobacter weissii</name>
    <dbReference type="NCBI Taxonomy" id="1983706"/>
    <lineage>
        <taxon>Bacteria</taxon>
        <taxon>Bacillati</taxon>
        <taxon>Actinomycetota</taxon>
        <taxon>Actinomycetes</taxon>
        <taxon>Micrococcales</taxon>
        <taxon>Microbacteriaceae</taxon>
        <taxon>Leucobacter</taxon>
    </lineage>
</organism>
<dbReference type="Proteomes" id="UP000664382">
    <property type="component" value="Unassembled WGS sequence"/>
</dbReference>
<dbReference type="AlphaFoldDB" id="A0A939MKA1"/>
<dbReference type="Pfam" id="PF09851">
    <property type="entry name" value="SHOCT"/>
    <property type="match status" value="1"/>
</dbReference>
<feature type="region of interest" description="Disordered" evidence="1">
    <location>
        <begin position="30"/>
        <end position="62"/>
    </location>
</feature>
<dbReference type="InterPro" id="IPR018649">
    <property type="entry name" value="SHOCT"/>
</dbReference>
<accession>A0A939MKA1</accession>
<feature type="domain" description="SHOCT" evidence="2">
    <location>
        <begin position="65"/>
        <end position="92"/>
    </location>
</feature>
<reference evidence="3" key="1">
    <citation type="submission" date="2021-03" db="EMBL/GenBank/DDBJ databases">
        <title>Leucobacter chromiisoli sp. nov., isolated from chromium-containing soil of chemical plant.</title>
        <authorList>
            <person name="Xu Z."/>
        </authorList>
    </citation>
    <scope>NUCLEOTIDE SEQUENCE</scope>
    <source>
        <strain evidence="3">S27</strain>
    </source>
</reference>
<feature type="compositionally biased region" description="Pro residues" evidence="1">
    <location>
        <begin position="45"/>
        <end position="55"/>
    </location>
</feature>
<evidence type="ECO:0000313" key="4">
    <source>
        <dbReference type="Proteomes" id="UP000664382"/>
    </source>
</evidence>
<dbReference type="RefSeq" id="WP_208098296.1">
    <property type="nucleotide sequence ID" value="NZ_JAGDYM010000013.1"/>
</dbReference>
<keyword evidence="4" id="KW-1185">Reference proteome</keyword>
<dbReference type="EMBL" id="JAGDYM010000013">
    <property type="protein sequence ID" value="MBO1902534.1"/>
    <property type="molecule type" value="Genomic_DNA"/>
</dbReference>
<sequence length="93" mass="9609">MRRVGRPGLIGLAARTAVVTGTANAMQNRALRRRQDAQAQMAPEAPSPQPAPAPQPSGSAPDLTAELSKLAELHSSGLLTAEEFAAAKARLLG</sequence>
<protein>
    <submittedName>
        <fullName evidence="3">SHOCT domain-containing protein</fullName>
    </submittedName>
</protein>
<evidence type="ECO:0000256" key="1">
    <source>
        <dbReference type="SAM" id="MobiDB-lite"/>
    </source>
</evidence>
<name>A0A939MKA1_9MICO</name>
<proteinExistence type="predicted"/>
<evidence type="ECO:0000313" key="3">
    <source>
        <dbReference type="EMBL" id="MBO1902534.1"/>
    </source>
</evidence>
<gene>
    <name evidence="3" type="ORF">J4H92_11310</name>
</gene>